<sequence>MKSVIFILMGPSGVGKTVIGHALLRRFKRLKKIVTYTTRPQRPRETNHIDYHFVSPQEFERKVATGDFIEHAAVHGDQYGSAWHDLDALRNAGNSALFIIDIQGAKIFKRKLKDAVTIFLAPDSLESLRARISRRRSNESREQVERRMETARREMAQKDWAQHVVVNNQGRRGDAIQRVAQIMKSHMYPPHT</sequence>
<name>A0A1F6LSI3_9BACT</name>
<dbReference type="InterPro" id="IPR027417">
    <property type="entry name" value="P-loop_NTPase"/>
</dbReference>
<dbReference type="PANTHER" id="PTHR23117">
    <property type="entry name" value="GUANYLATE KINASE-RELATED"/>
    <property type="match status" value="1"/>
</dbReference>
<evidence type="ECO:0000313" key="12">
    <source>
        <dbReference type="Proteomes" id="UP000176329"/>
    </source>
</evidence>
<dbReference type="NCBIfam" id="TIGR03263">
    <property type="entry name" value="guanyl_kin"/>
    <property type="match status" value="1"/>
</dbReference>
<evidence type="ECO:0000256" key="8">
    <source>
        <dbReference type="ARBA" id="ARBA00030128"/>
    </source>
</evidence>
<dbReference type="Pfam" id="PF00625">
    <property type="entry name" value="Guanylate_kin"/>
    <property type="match status" value="1"/>
</dbReference>
<keyword evidence="4" id="KW-0808">Transferase</keyword>
<keyword evidence="7" id="KW-0067">ATP-binding</keyword>
<dbReference type="SMART" id="SM00072">
    <property type="entry name" value="GuKc"/>
    <property type="match status" value="1"/>
</dbReference>
<dbReference type="PANTHER" id="PTHR23117:SF13">
    <property type="entry name" value="GUANYLATE KINASE"/>
    <property type="match status" value="1"/>
</dbReference>
<evidence type="ECO:0000259" key="10">
    <source>
        <dbReference type="PROSITE" id="PS50052"/>
    </source>
</evidence>
<feature type="coiled-coil region" evidence="9">
    <location>
        <begin position="134"/>
        <end position="161"/>
    </location>
</feature>
<dbReference type="Gene3D" id="3.40.50.300">
    <property type="entry name" value="P-loop containing nucleotide triphosphate hydrolases"/>
    <property type="match status" value="1"/>
</dbReference>
<dbReference type="CDD" id="cd00071">
    <property type="entry name" value="GMPK"/>
    <property type="match status" value="1"/>
</dbReference>
<evidence type="ECO:0000256" key="6">
    <source>
        <dbReference type="ARBA" id="ARBA00022777"/>
    </source>
</evidence>
<dbReference type="EMBL" id="MFPV01000011">
    <property type="protein sequence ID" value="OGH62318.1"/>
    <property type="molecule type" value="Genomic_DNA"/>
</dbReference>
<evidence type="ECO:0000256" key="4">
    <source>
        <dbReference type="ARBA" id="ARBA00022679"/>
    </source>
</evidence>
<evidence type="ECO:0000256" key="2">
    <source>
        <dbReference type="ARBA" id="ARBA00012961"/>
    </source>
</evidence>
<dbReference type="FunFam" id="3.30.63.10:FF:000002">
    <property type="entry name" value="Guanylate kinase 1"/>
    <property type="match status" value="1"/>
</dbReference>
<evidence type="ECO:0000256" key="9">
    <source>
        <dbReference type="SAM" id="Coils"/>
    </source>
</evidence>
<comment type="caution">
    <text evidence="11">The sequence shown here is derived from an EMBL/GenBank/DDBJ whole genome shotgun (WGS) entry which is preliminary data.</text>
</comment>
<dbReference type="EC" id="2.7.4.8" evidence="2"/>
<evidence type="ECO:0000256" key="1">
    <source>
        <dbReference type="ARBA" id="ARBA00005790"/>
    </source>
</evidence>
<gene>
    <name evidence="11" type="ORF">A2848_03510</name>
</gene>
<evidence type="ECO:0000256" key="7">
    <source>
        <dbReference type="ARBA" id="ARBA00022840"/>
    </source>
</evidence>
<feature type="domain" description="Guanylate kinase-like" evidence="10">
    <location>
        <begin position="3"/>
        <end position="184"/>
    </location>
</feature>
<dbReference type="InterPro" id="IPR008145">
    <property type="entry name" value="GK/Ca_channel_bsu"/>
</dbReference>
<dbReference type="InterPro" id="IPR008144">
    <property type="entry name" value="Guanylate_kin-like_dom"/>
</dbReference>
<dbReference type="GO" id="GO:0005524">
    <property type="term" value="F:ATP binding"/>
    <property type="evidence" value="ECO:0007669"/>
    <property type="project" value="UniProtKB-KW"/>
</dbReference>
<comment type="similarity">
    <text evidence="1">Belongs to the guanylate kinase family.</text>
</comment>
<dbReference type="AlphaFoldDB" id="A0A1F6LSI3"/>
<dbReference type="InterPro" id="IPR017665">
    <property type="entry name" value="Guanylate_kinase"/>
</dbReference>
<organism evidence="11 12">
    <name type="scientific">Candidatus Magasanikbacteria bacterium RIFCSPHIGHO2_01_FULL_50_8</name>
    <dbReference type="NCBI Taxonomy" id="1798674"/>
    <lineage>
        <taxon>Bacteria</taxon>
        <taxon>Candidatus Magasanikiibacteriota</taxon>
    </lineage>
</organism>
<dbReference type="GO" id="GO:0004385">
    <property type="term" value="F:GMP kinase activity"/>
    <property type="evidence" value="ECO:0007669"/>
    <property type="project" value="UniProtKB-EC"/>
</dbReference>
<protein>
    <recommendedName>
        <fullName evidence="3">Guanylate kinase</fullName>
        <ecNumber evidence="2">2.7.4.8</ecNumber>
    </recommendedName>
    <alternativeName>
        <fullName evidence="8">GMP kinase</fullName>
    </alternativeName>
</protein>
<accession>A0A1F6LSI3</accession>
<dbReference type="Gene3D" id="3.30.63.10">
    <property type="entry name" value="Guanylate Kinase phosphate binding domain"/>
    <property type="match status" value="1"/>
</dbReference>
<dbReference type="PROSITE" id="PS50052">
    <property type="entry name" value="GUANYLATE_KINASE_2"/>
    <property type="match status" value="1"/>
</dbReference>
<evidence type="ECO:0000256" key="3">
    <source>
        <dbReference type="ARBA" id="ARBA00016296"/>
    </source>
</evidence>
<dbReference type="Proteomes" id="UP000176329">
    <property type="component" value="Unassembled WGS sequence"/>
</dbReference>
<reference evidence="11 12" key="1">
    <citation type="journal article" date="2016" name="Nat. Commun.">
        <title>Thousands of microbial genomes shed light on interconnected biogeochemical processes in an aquifer system.</title>
        <authorList>
            <person name="Anantharaman K."/>
            <person name="Brown C.T."/>
            <person name="Hug L.A."/>
            <person name="Sharon I."/>
            <person name="Castelle C.J."/>
            <person name="Probst A.J."/>
            <person name="Thomas B.C."/>
            <person name="Singh A."/>
            <person name="Wilkins M.J."/>
            <person name="Karaoz U."/>
            <person name="Brodie E.L."/>
            <person name="Williams K.H."/>
            <person name="Hubbard S.S."/>
            <person name="Banfield J.F."/>
        </authorList>
    </citation>
    <scope>NUCLEOTIDE SEQUENCE [LARGE SCALE GENOMIC DNA]</scope>
</reference>
<keyword evidence="6 11" id="KW-0418">Kinase</keyword>
<dbReference type="GO" id="GO:0005829">
    <property type="term" value="C:cytosol"/>
    <property type="evidence" value="ECO:0007669"/>
    <property type="project" value="TreeGrafter"/>
</dbReference>
<keyword evidence="9" id="KW-0175">Coiled coil</keyword>
<proteinExistence type="inferred from homology"/>
<evidence type="ECO:0000313" key="11">
    <source>
        <dbReference type="EMBL" id="OGH62318.1"/>
    </source>
</evidence>
<evidence type="ECO:0000256" key="5">
    <source>
        <dbReference type="ARBA" id="ARBA00022741"/>
    </source>
</evidence>
<keyword evidence="5" id="KW-0547">Nucleotide-binding</keyword>
<dbReference type="SUPFAM" id="SSF52540">
    <property type="entry name" value="P-loop containing nucleoside triphosphate hydrolases"/>
    <property type="match status" value="1"/>
</dbReference>